<evidence type="ECO:0000259" key="2">
    <source>
        <dbReference type="PROSITE" id="PS50983"/>
    </source>
</evidence>
<protein>
    <submittedName>
        <fullName evidence="3">ABC transporter substrate-binding protein</fullName>
    </submittedName>
</protein>
<dbReference type="PANTHER" id="PTHR30535:SF34">
    <property type="entry name" value="MOLYBDATE-BINDING PROTEIN MOLA"/>
    <property type="match status" value="1"/>
</dbReference>
<evidence type="ECO:0000313" key="4">
    <source>
        <dbReference type="Proteomes" id="UP001597295"/>
    </source>
</evidence>
<feature type="chain" id="PRO_5047030665" evidence="1">
    <location>
        <begin position="24"/>
        <end position="353"/>
    </location>
</feature>
<reference evidence="4" key="1">
    <citation type="journal article" date="2019" name="Int. J. Syst. Evol. Microbiol.">
        <title>The Global Catalogue of Microorganisms (GCM) 10K type strain sequencing project: providing services to taxonomists for standard genome sequencing and annotation.</title>
        <authorList>
            <consortium name="The Broad Institute Genomics Platform"/>
            <consortium name="The Broad Institute Genome Sequencing Center for Infectious Disease"/>
            <person name="Wu L."/>
            <person name="Ma J."/>
        </authorList>
    </citation>
    <scope>NUCLEOTIDE SEQUENCE [LARGE SCALE GENOMIC DNA]</scope>
    <source>
        <strain evidence="4">CGMCC 1.19062</strain>
    </source>
</reference>
<sequence>MKRFLHAGISAVALLAAASGAGAHEFKDQAGKLIQLEKPPQRLVTIVRAAPTVYYAADRTTDHFAAVNNDSIKQIATGIQGDLIPELLKLNGSAAQDGFAPNVEAILAAKPDLVIQAGHNPKFIEPLERVGLKVAIWACCTEEQRRDYITLTGAISGNPERAATIRALEDASNAKMQKAFTGLAEGKFTRMIEVDQLGDQIRVVANSSRTYALSGAKNLAADTSGEWWRTVDAEQILVWNPEVIIIPASALDLDPSAFYRHPLLAGVDAVKNKRIYKIPKFNRSPDLPEVYLTAVWLGMLAHPESETAKTAFRDQVRDAYDTIYGRKPTPDQINKILEVDQNQASKAYAKLFL</sequence>
<dbReference type="PROSITE" id="PS50983">
    <property type="entry name" value="FE_B12_PBP"/>
    <property type="match status" value="1"/>
</dbReference>
<dbReference type="PANTHER" id="PTHR30535">
    <property type="entry name" value="VITAMIN B12-BINDING PROTEIN"/>
    <property type="match status" value="1"/>
</dbReference>
<comment type="caution">
    <text evidence="3">The sequence shown here is derived from an EMBL/GenBank/DDBJ whole genome shotgun (WGS) entry which is preliminary data.</text>
</comment>
<keyword evidence="1" id="KW-0732">Signal</keyword>
<dbReference type="Pfam" id="PF01497">
    <property type="entry name" value="Peripla_BP_2"/>
    <property type="match status" value="1"/>
</dbReference>
<keyword evidence="4" id="KW-1185">Reference proteome</keyword>
<organism evidence="3 4">
    <name type="scientific">Lacibacterium aquatile</name>
    <dbReference type="NCBI Taxonomy" id="1168082"/>
    <lineage>
        <taxon>Bacteria</taxon>
        <taxon>Pseudomonadati</taxon>
        <taxon>Pseudomonadota</taxon>
        <taxon>Alphaproteobacteria</taxon>
        <taxon>Rhodospirillales</taxon>
        <taxon>Rhodospirillaceae</taxon>
    </lineage>
</organism>
<evidence type="ECO:0000256" key="1">
    <source>
        <dbReference type="SAM" id="SignalP"/>
    </source>
</evidence>
<dbReference type="EMBL" id="JBHUIP010000011">
    <property type="protein sequence ID" value="MFD2263369.1"/>
    <property type="molecule type" value="Genomic_DNA"/>
</dbReference>
<dbReference type="InterPro" id="IPR050902">
    <property type="entry name" value="ABC_Transporter_SBP"/>
</dbReference>
<dbReference type="Proteomes" id="UP001597295">
    <property type="component" value="Unassembled WGS sequence"/>
</dbReference>
<proteinExistence type="predicted"/>
<feature type="signal peptide" evidence="1">
    <location>
        <begin position="1"/>
        <end position="23"/>
    </location>
</feature>
<feature type="domain" description="Fe/B12 periplasmic-binding" evidence="2">
    <location>
        <begin position="42"/>
        <end position="308"/>
    </location>
</feature>
<gene>
    <name evidence="3" type="ORF">ACFSM5_10760</name>
</gene>
<dbReference type="InterPro" id="IPR002491">
    <property type="entry name" value="ABC_transptr_periplasmic_BD"/>
</dbReference>
<dbReference type="Gene3D" id="3.40.50.1980">
    <property type="entry name" value="Nitrogenase molybdenum iron protein domain"/>
    <property type="match status" value="2"/>
</dbReference>
<dbReference type="SUPFAM" id="SSF53807">
    <property type="entry name" value="Helical backbone' metal receptor"/>
    <property type="match status" value="1"/>
</dbReference>
<dbReference type="RefSeq" id="WP_379876369.1">
    <property type="nucleotide sequence ID" value="NZ_JBHUIP010000011.1"/>
</dbReference>
<name>A0ABW5DU88_9PROT</name>
<evidence type="ECO:0000313" key="3">
    <source>
        <dbReference type="EMBL" id="MFD2263369.1"/>
    </source>
</evidence>
<accession>A0ABW5DU88</accession>